<dbReference type="EMBL" id="FJOF01000009">
    <property type="protein sequence ID" value="CZR45594.1"/>
    <property type="molecule type" value="Genomic_DNA"/>
</dbReference>
<evidence type="ECO:0000313" key="1">
    <source>
        <dbReference type="EMBL" id="CZR45594.1"/>
    </source>
</evidence>
<dbReference type="VEuPathDB" id="FungiDB:FPRO_15230"/>
<organism evidence="1 2">
    <name type="scientific">Fusarium proliferatum (strain ET1)</name>
    <name type="common">Orchid endophyte fungus</name>
    <dbReference type="NCBI Taxonomy" id="1227346"/>
    <lineage>
        <taxon>Eukaryota</taxon>
        <taxon>Fungi</taxon>
        <taxon>Dikarya</taxon>
        <taxon>Ascomycota</taxon>
        <taxon>Pezizomycotina</taxon>
        <taxon>Sordariomycetes</taxon>
        <taxon>Hypocreomycetidae</taxon>
        <taxon>Hypocreales</taxon>
        <taxon>Nectriaceae</taxon>
        <taxon>Fusarium</taxon>
        <taxon>Fusarium fujikuroi species complex</taxon>
    </lineage>
</organism>
<name>A0A1L7VYT7_FUSPR</name>
<proteinExistence type="predicted"/>
<dbReference type="RefSeq" id="XP_031086128.1">
    <property type="nucleotide sequence ID" value="XM_031220473.1"/>
</dbReference>
<dbReference type="AlphaFoldDB" id="A0A1L7VYT7"/>
<dbReference type="GeneID" id="42060087"/>
<dbReference type="Proteomes" id="UP000183971">
    <property type="component" value="Unassembled WGS sequence"/>
</dbReference>
<protein>
    <submittedName>
        <fullName evidence="1">Uncharacterized protein</fullName>
    </submittedName>
</protein>
<comment type="caution">
    <text evidence="1">The sequence shown here is derived from an EMBL/GenBank/DDBJ whole genome shotgun (WGS) entry which is preliminary data.</text>
</comment>
<accession>A0A1L7VYT7</accession>
<sequence length="96" mass="10605">MYWRSLLVLRSWMTDLPSTTSSSCCIKFLKDTSYLATAVIADDTFRSFVDPLLSSSYAGADCPSRWLPPQGQMITETASARFECQPNPSGPVGNME</sequence>
<keyword evidence="2" id="KW-1185">Reference proteome</keyword>
<evidence type="ECO:0000313" key="2">
    <source>
        <dbReference type="Proteomes" id="UP000183971"/>
    </source>
</evidence>
<gene>
    <name evidence="1" type="ORF">FPRO_15230</name>
</gene>
<reference evidence="2" key="1">
    <citation type="journal article" date="2016" name="Genome Biol. Evol.">
        <title>Comparative 'omics' of the Fusarium fujikuroi species complex highlights differences in genetic potential and metabolite synthesis.</title>
        <authorList>
            <person name="Niehaus E.-M."/>
            <person name="Muensterkoetter M."/>
            <person name="Proctor R.H."/>
            <person name="Brown D.W."/>
            <person name="Sharon A."/>
            <person name="Idan Y."/>
            <person name="Oren-Young L."/>
            <person name="Sieber C.M."/>
            <person name="Novak O."/>
            <person name="Pencik A."/>
            <person name="Tarkowska D."/>
            <person name="Hromadova K."/>
            <person name="Freeman S."/>
            <person name="Maymon M."/>
            <person name="Elazar M."/>
            <person name="Youssef S.A."/>
            <person name="El-Shabrawy E.S.M."/>
            <person name="Shalaby A.B.A."/>
            <person name="Houterman P."/>
            <person name="Brock N.L."/>
            <person name="Burkhardt I."/>
            <person name="Tsavkelova E.A."/>
            <person name="Dickschat J.S."/>
            <person name="Galuszka P."/>
            <person name="Gueldener U."/>
            <person name="Tudzynski B."/>
        </authorList>
    </citation>
    <scope>NUCLEOTIDE SEQUENCE [LARGE SCALE GENOMIC DNA]</scope>
    <source>
        <strain evidence="2">ET1</strain>
    </source>
</reference>